<organism evidence="1 2">
    <name type="scientific">Pseudomonas monteilii</name>
    <dbReference type="NCBI Taxonomy" id="76759"/>
    <lineage>
        <taxon>Bacteria</taxon>
        <taxon>Pseudomonadati</taxon>
        <taxon>Pseudomonadota</taxon>
        <taxon>Gammaproteobacteria</taxon>
        <taxon>Pseudomonadales</taxon>
        <taxon>Pseudomonadaceae</taxon>
        <taxon>Pseudomonas</taxon>
    </lineage>
</organism>
<dbReference type="AlphaFoldDB" id="A0A399LXA3"/>
<evidence type="ECO:0000313" key="1">
    <source>
        <dbReference type="EMBL" id="RII74160.1"/>
    </source>
</evidence>
<reference evidence="1 2" key="1">
    <citation type="submission" date="2018-08" db="EMBL/GenBank/DDBJ databases">
        <title>Draft genome sequence of the cyanotroph, Pseudomonas monteilii BCN3.</title>
        <authorList>
            <person name="Jones L.B."/>
            <person name="Kunz D.A."/>
        </authorList>
    </citation>
    <scope>NUCLEOTIDE SEQUENCE [LARGE SCALE GENOMIC DNA]</scope>
    <source>
        <strain evidence="1 2">BCN3</strain>
    </source>
</reference>
<evidence type="ECO:0008006" key="3">
    <source>
        <dbReference type="Google" id="ProtNLM"/>
    </source>
</evidence>
<name>A0A399LXA3_9PSED</name>
<dbReference type="Proteomes" id="UP000265875">
    <property type="component" value="Unassembled WGS sequence"/>
</dbReference>
<sequence length="693" mass="74612">MIWVDEGPKIHSASQLIAQGELLAEGAAENLLDGYLKGAATVMAVPLRRGLRDEHYLHHGNRGAAGPAGSLRNAEVSARNSAALGADGKQEIVVHAPEAFAAAFNGIALELISCALEDSYRQAGDEITEGLRDRIAFLLNMCEQDPAPDSVKREVLARAYSMARKINLGLDAYGYTRERAPLISFDSYAAMITEDVLPSAKLVEDSFNSYWDAAADKQVQRQQLVVSLAGAEGKILALQLANDALLRDATDLLANIPGLDLKVAAAEQVLLEARETLTAAIKKKSNGCDLVNTLVAVGTIVAGVASGGAGFIAAASAGAKLYKDFTANDESLSKLWDARKLIQDDLTDLSGAVGDVASSVQAIQDGLIKLQSPPERVPLFKMEREEFDKVARDFADMPEAAAYREAGYDFLKSVEARNQAILDYNGMLAQLVELQAQAATGKRAAASIQSVISAGADPADPYIVSVMSRIYLDSLAVAAQMVHAERKALAYLFGKQSDAPLSALNVATITAAHLLTRREWANTKETFQARRNLTREVEVDLQSLVVPSYWDAFKRTKVLSFCILPDQGKLKHYWKGLPAFRITGVELVLDGAKSADPAIQIHWVLTHAGTELIYRAKGKSAVFSHRAVPIGGFVSVRGDAPLVVPAFTDKELYAGVSPFASWMLVLDDDQELQLDLNSLTAAKLKLSGYFIDG</sequence>
<accession>A0A399LXA3</accession>
<proteinExistence type="predicted"/>
<gene>
    <name evidence="1" type="ORF">D0894_27940</name>
</gene>
<evidence type="ECO:0000313" key="2">
    <source>
        <dbReference type="Proteomes" id="UP000265875"/>
    </source>
</evidence>
<protein>
    <recommendedName>
        <fullName evidence="3">Tc toxin complex TcA C-terminal TcB-binding domain-containing protein</fullName>
    </recommendedName>
</protein>
<comment type="caution">
    <text evidence="1">The sequence shown here is derived from an EMBL/GenBank/DDBJ whole genome shotgun (WGS) entry which is preliminary data.</text>
</comment>
<dbReference type="EMBL" id="QWLL01000082">
    <property type="protein sequence ID" value="RII74160.1"/>
    <property type="molecule type" value="Genomic_DNA"/>
</dbReference>